<dbReference type="GO" id="GO:0046872">
    <property type="term" value="F:metal ion binding"/>
    <property type="evidence" value="ECO:0007669"/>
    <property type="project" value="UniProtKB-KW"/>
</dbReference>
<dbReference type="Proteomes" id="UP000294933">
    <property type="component" value="Unassembled WGS sequence"/>
</dbReference>
<evidence type="ECO:0000313" key="15">
    <source>
        <dbReference type="EMBL" id="TDL22235.1"/>
    </source>
</evidence>
<protein>
    <recommendedName>
        <fullName evidence="17">P-loop containing nucleoside triphosphate hydrolase protein</fullName>
    </recommendedName>
</protein>
<evidence type="ECO:0000256" key="13">
    <source>
        <dbReference type="ARBA" id="ARBA00049360"/>
    </source>
</evidence>
<dbReference type="AlphaFoldDB" id="A0A4Y7Q4C4"/>
<comment type="similarity">
    <text evidence="4">Belongs to the SMC family. RAD50 subfamily.</text>
</comment>
<dbReference type="PANTHER" id="PTHR18867">
    <property type="entry name" value="RAD50"/>
    <property type="match status" value="1"/>
</dbReference>
<evidence type="ECO:0000256" key="2">
    <source>
        <dbReference type="ARBA" id="ARBA00004123"/>
    </source>
</evidence>
<keyword evidence="8" id="KW-0378">Hydrolase</keyword>
<evidence type="ECO:0000256" key="9">
    <source>
        <dbReference type="ARBA" id="ARBA00022833"/>
    </source>
</evidence>
<accession>A0A4Y7Q4C4</accession>
<organism evidence="15 16">
    <name type="scientific">Rickenella mellea</name>
    <dbReference type="NCBI Taxonomy" id="50990"/>
    <lineage>
        <taxon>Eukaryota</taxon>
        <taxon>Fungi</taxon>
        <taxon>Dikarya</taxon>
        <taxon>Basidiomycota</taxon>
        <taxon>Agaricomycotina</taxon>
        <taxon>Agaricomycetes</taxon>
        <taxon>Hymenochaetales</taxon>
        <taxon>Rickenellaceae</taxon>
        <taxon>Rickenella</taxon>
    </lineage>
</organism>
<dbReference type="SUPFAM" id="SSF52540">
    <property type="entry name" value="P-loop containing nucleoside triphosphate hydrolases"/>
    <property type="match status" value="1"/>
</dbReference>
<proteinExistence type="inferred from homology"/>
<comment type="catalytic activity">
    <reaction evidence="13">
        <text>ATP + H2O = ADP + phosphate + H(+)</text>
        <dbReference type="Rhea" id="RHEA:13065"/>
        <dbReference type="ChEBI" id="CHEBI:15377"/>
        <dbReference type="ChEBI" id="CHEBI:15378"/>
        <dbReference type="ChEBI" id="CHEBI:30616"/>
        <dbReference type="ChEBI" id="CHEBI:43474"/>
        <dbReference type="ChEBI" id="CHEBI:456216"/>
    </reaction>
</comment>
<comment type="cofactor">
    <cofactor evidence="1">
        <name>Zn(2+)</name>
        <dbReference type="ChEBI" id="CHEBI:29105"/>
    </cofactor>
</comment>
<dbReference type="Gene3D" id="1.10.287.1490">
    <property type="match status" value="1"/>
</dbReference>
<dbReference type="GO" id="GO:0043047">
    <property type="term" value="F:single-stranded telomeric DNA binding"/>
    <property type="evidence" value="ECO:0007669"/>
    <property type="project" value="TreeGrafter"/>
</dbReference>
<dbReference type="GO" id="GO:0000794">
    <property type="term" value="C:condensed nuclear chromosome"/>
    <property type="evidence" value="ECO:0007669"/>
    <property type="project" value="TreeGrafter"/>
</dbReference>
<evidence type="ECO:0000256" key="5">
    <source>
        <dbReference type="ARBA" id="ARBA00022454"/>
    </source>
</evidence>
<dbReference type="Gene3D" id="3.40.50.300">
    <property type="entry name" value="P-loop containing nucleotide triphosphate hydrolases"/>
    <property type="match status" value="1"/>
</dbReference>
<gene>
    <name evidence="15" type="ORF">BD410DRAFT_272559</name>
</gene>
<feature type="coiled-coil region" evidence="14">
    <location>
        <begin position="285"/>
        <end position="361"/>
    </location>
</feature>
<keyword evidence="16" id="KW-1185">Reference proteome</keyword>
<dbReference type="PANTHER" id="PTHR18867:SF12">
    <property type="entry name" value="DNA REPAIR PROTEIN RAD50"/>
    <property type="match status" value="1"/>
</dbReference>
<feature type="coiled-coil region" evidence="14">
    <location>
        <begin position="651"/>
        <end position="712"/>
    </location>
</feature>
<evidence type="ECO:0000256" key="7">
    <source>
        <dbReference type="ARBA" id="ARBA00022763"/>
    </source>
</evidence>
<name>A0A4Y7Q4C4_9AGAM</name>
<feature type="coiled-coil region" evidence="14">
    <location>
        <begin position="6"/>
        <end position="101"/>
    </location>
</feature>
<dbReference type="GO" id="GO:0030870">
    <property type="term" value="C:Mre11 complex"/>
    <property type="evidence" value="ECO:0007669"/>
    <property type="project" value="TreeGrafter"/>
</dbReference>
<dbReference type="FunFam" id="3.40.50.300:FF:000947">
    <property type="entry name" value="DNA repair protein RAD50"/>
    <property type="match status" value="1"/>
</dbReference>
<keyword evidence="9" id="KW-0862">Zinc</keyword>
<dbReference type="GO" id="GO:0051880">
    <property type="term" value="F:G-quadruplex DNA binding"/>
    <property type="evidence" value="ECO:0007669"/>
    <property type="project" value="TreeGrafter"/>
</dbReference>
<evidence type="ECO:0000256" key="1">
    <source>
        <dbReference type="ARBA" id="ARBA00001947"/>
    </source>
</evidence>
<evidence type="ECO:0000313" key="16">
    <source>
        <dbReference type="Proteomes" id="UP000294933"/>
    </source>
</evidence>
<evidence type="ECO:0000256" key="14">
    <source>
        <dbReference type="SAM" id="Coils"/>
    </source>
</evidence>
<dbReference type="GO" id="GO:0006302">
    <property type="term" value="P:double-strand break repair"/>
    <property type="evidence" value="ECO:0007669"/>
    <property type="project" value="TreeGrafter"/>
</dbReference>
<dbReference type="STRING" id="50990.A0A4Y7Q4C4"/>
<dbReference type="GO" id="GO:0003691">
    <property type="term" value="F:double-stranded telomeric DNA binding"/>
    <property type="evidence" value="ECO:0007669"/>
    <property type="project" value="TreeGrafter"/>
</dbReference>
<keyword evidence="6" id="KW-0479">Metal-binding</keyword>
<evidence type="ECO:0000256" key="8">
    <source>
        <dbReference type="ARBA" id="ARBA00022801"/>
    </source>
</evidence>
<sequence>MPITENSNLQNEKTRLRNHIRSLQESISKTEKELEGLQNLDTELLHHNTRMEDKQNRLEMIKNDTKSSDYDGKVNQLIVKKKGLEAQRETLDTELRTINRQADDRAKLGFKRDEHKSKSQEIANIVSIHNAKFRQLVGSEIKPDSMLRDLDRSISDKDGERDEAENEYSTLNSTYQLADSTLASSKADLKKKQEELKAAERKLQGALLDHKSVKAAVSEATTELNLRTTEGGSMAGANEIYASLLKTGKAKKTCTACNRPLGDHEMDSFENHLTALINKNTPEKIAENLQEAVEWQEELKRLQTLLPIENTRDLLKSKEIPRIESLIKEQEEKLPNINATVEKALEKVTHLKKELKEMSLLRQQSLSMSRLQVDTGRIQQEISDIEERLTASGSVKDIKDVQEDIDKIAESIRVCERDINTVAAERDRQLGLARTYESELLKMQLDTSNLQSRLRDKSALETRVKTDLEGVSKANQELKDAESKVSKAQAPLNDLTRQHSESQRQYDERIEKLQKRVEELTRKEDTLKTSSKEIYDYVRNKYSRALEECNERLDNLASEIKDVERDIDDMRSSKSELEKEMNDGGASVVKLYQNRRIRKLRLDIAKIQEEIDSIDMEEASKARRNFDTKFKIEKERETHLGGECGRLSGELSSLKAQVKTVEGDLKEFKDITKRYTEQLVKVKMSDMANNDLEKYSKALDNAIMKYHSLKMEEVNDIMRHLWNKTYQGTDIDGIKIRSDVEGGASKRSYNYRVVMTKDQVEMDMRGRCSAGQKMLASIIIRLALSDSFGQNCGILALDEPTNALDTDNIDALAASLVDIINERKNYSNFQLIIITHDENFLSKLGQADVMEHYWRVSRDERQKSVIQRQRFG</sequence>
<dbReference type="GO" id="GO:0016787">
    <property type="term" value="F:hydrolase activity"/>
    <property type="evidence" value="ECO:0007669"/>
    <property type="project" value="UniProtKB-KW"/>
</dbReference>
<evidence type="ECO:0000256" key="12">
    <source>
        <dbReference type="ARBA" id="ARBA00023242"/>
    </source>
</evidence>
<evidence type="ECO:0000256" key="6">
    <source>
        <dbReference type="ARBA" id="ARBA00022723"/>
    </source>
</evidence>
<dbReference type="Pfam" id="PF13558">
    <property type="entry name" value="SbcC_Walker_B"/>
    <property type="match status" value="1"/>
</dbReference>
<evidence type="ECO:0000256" key="10">
    <source>
        <dbReference type="ARBA" id="ARBA00023054"/>
    </source>
</evidence>
<feature type="coiled-coil region" evidence="14">
    <location>
        <begin position="478"/>
        <end position="617"/>
    </location>
</feature>
<keyword evidence="5" id="KW-0158">Chromosome</keyword>
<keyword evidence="7" id="KW-0227">DNA damage</keyword>
<feature type="coiled-coil region" evidence="14">
    <location>
        <begin position="147"/>
        <end position="209"/>
    </location>
</feature>
<evidence type="ECO:0008006" key="17">
    <source>
        <dbReference type="Google" id="ProtNLM"/>
    </source>
</evidence>
<dbReference type="GO" id="GO:0007004">
    <property type="term" value="P:telomere maintenance via telomerase"/>
    <property type="evidence" value="ECO:0007669"/>
    <property type="project" value="TreeGrafter"/>
</dbReference>
<dbReference type="InterPro" id="IPR027417">
    <property type="entry name" value="P-loop_NTPase"/>
</dbReference>
<evidence type="ECO:0000256" key="4">
    <source>
        <dbReference type="ARBA" id="ARBA00009439"/>
    </source>
</evidence>
<keyword evidence="11" id="KW-0234">DNA repair</keyword>
<dbReference type="GO" id="GO:0000722">
    <property type="term" value="P:telomere maintenance via recombination"/>
    <property type="evidence" value="ECO:0007669"/>
    <property type="project" value="TreeGrafter"/>
</dbReference>
<keyword evidence="12" id="KW-0539">Nucleus</keyword>
<evidence type="ECO:0000256" key="3">
    <source>
        <dbReference type="ARBA" id="ARBA00004286"/>
    </source>
</evidence>
<comment type="subcellular location">
    <subcellularLocation>
        <location evidence="3">Chromosome</location>
    </subcellularLocation>
    <subcellularLocation>
        <location evidence="2">Nucleus</location>
    </subcellularLocation>
</comment>
<dbReference type="GO" id="GO:0070192">
    <property type="term" value="P:chromosome organization involved in meiotic cell cycle"/>
    <property type="evidence" value="ECO:0007669"/>
    <property type="project" value="TreeGrafter"/>
</dbReference>
<reference evidence="15 16" key="1">
    <citation type="submission" date="2018-06" db="EMBL/GenBank/DDBJ databases">
        <title>A transcriptomic atlas of mushroom development highlights an independent origin of complex multicellularity.</title>
        <authorList>
            <consortium name="DOE Joint Genome Institute"/>
            <person name="Krizsan K."/>
            <person name="Almasi E."/>
            <person name="Merenyi Z."/>
            <person name="Sahu N."/>
            <person name="Viragh M."/>
            <person name="Koszo T."/>
            <person name="Mondo S."/>
            <person name="Kiss B."/>
            <person name="Balint B."/>
            <person name="Kues U."/>
            <person name="Barry K."/>
            <person name="Hegedus J.C."/>
            <person name="Henrissat B."/>
            <person name="Johnson J."/>
            <person name="Lipzen A."/>
            <person name="Ohm R."/>
            <person name="Nagy I."/>
            <person name="Pangilinan J."/>
            <person name="Yan J."/>
            <person name="Xiong Y."/>
            <person name="Grigoriev I.V."/>
            <person name="Hibbett D.S."/>
            <person name="Nagy L.G."/>
        </authorList>
    </citation>
    <scope>NUCLEOTIDE SEQUENCE [LARGE SCALE GENOMIC DNA]</scope>
    <source>
        <strain evidence="15 16">SZMC22713</strain>
    </source>
</reference>
<dbReference type="OrthoDB" id="18797at2759"/>
<evidence type="ECO:0000256" key="11">
    <source>
        <dbReference type="ARBA" id="ARBA00023204"/>
    </source>
</evidence>
<keyword evidence="10 14" id="KW-0175">Coiled coil</keyword>
<dbReference type="EMBL" id="ML170176">
    <property type="protein sequence ID" value="TDL22235.1"/>
    <property type="molecule type" value="Genomic_DNA"/>
</dbReference>
<dbReference type="VEuPathDB" id="FungiDB:BD410DRAFT_272559"/>